<keyword evidence="1" id="KW-0732">Signal</keyword>
<gene>
    <name evidence="2" type="ORF">WH95_00570</name>
</gene>
<accession>A0A0M2RDU6</accession>
<keyword evidence="3" id="KW-1185">Reference proteome</keyword>
<name>A0A0M2RDU6_9PROT</name>
<comment type="caution">
    <text evidence="2">The sequence shown here is derived from an EMBL/GenBank/DDBJ whole genome shotgun (WGS) entry which is preliminary data.</text>
</comment>
<dbReference type="EMBL" id="LANI01000001">
    <property type="protein sequence ID" value="KKJ78629.1"/>
    <property type="molecule type" value="Genomic_DNA"/>
</dbReference>
<sequence>MRALISAFFVLNLFISNISYAQSVDEQELARQLREGEFVKYPPEYLAELKEVIGLFDHPGKSIPYLTCFNHIETNLTKGGIVEEFNAYIDHPQITAKQKSFMRKSVNRLLNITPEEKSGICACNTKDTWDNLMTPGHRTAYNKMAQGIPLTEKDNKALQKKTNVVRPATEYDPMACIFKPMNLYNEYRRIL</sequence>
<protein>
    <submittedName>
        <fullName evidence="2">Uncharacterized protein</fullName>
    </submittedName>
</protein>
<feature type="signal peptide" evidence="1">
    <location>
        <begin position="1"/>
        <end position="21"/>
    </location>
</feature>
<evidence type="ECO:0000313" key="2">
    <source>
        <dbReference type="EMBL" id="KKJ78629.1"/>
    </source>
</evidence>
<dbReference type="AlphaFoldDB" id="A0A0M2RDU6"/>
<reference evidence="2 3" key="1">
    <citation type="submission" date="2015-03" db="EMBL/GenBank/DDBJ databases">
        <title>Genome sequence of Kiloniella sp. P1-1, isolated from the gut microflora of Pacific white shrimp, Penaeus vannamei.</title>
        <authorList>
            <person name="Shao Z."/>
            <person name="Wang L."/>
            <person name="Li X."/>
        </authorList>
    </citation>
    <scope>NUCLEOTIDE SEQUENCE [LARGE SCALE GENOMIC DNA]</scope>
    <source>
        <strain evidence="2 3">P1-1</strain>
    </source>
</reference>
<proteinExistence type="predicted"/>
<evidence type="ECO:0000256" key="1">
    <source>
        <dbReference type="SAM" id="SignalP"/>
    </source>
</evidence>
<dbReference type="Proteomes" id="UP000034491">
    <property type="component" value="Unassembled WGS sequence"/>
</dbReference>
<feature type="chain" id="PRO_5005640717" evidence="1">
    <location>
        <begin position="22"/>
        <end position="191"/>
    </location>
</feature>
<evidence type="ECO:0000313" key="3">
    <source>
        <dbReference type="Proteomes" id="UP000034491"/>
    </source>
</evidence>
<organism evidence="2 3">
    <name type="scientific">Kiloniella litopenaei</name>
    <dbReference type="NCBI Taxonomy" id="1549748"/>
    <lineage>
        <taxon>Bacteria</taxon>
        <taxon>Pseudomonadati</taxon>
        <taxon>Pseudomonadota</taxon>
        <taxon>Alphaproteobacteria</taxon>
        <taxon>Rhodospirillales</taxon>
        <taxon>Kiloniellaceae</taxon>
        <taxon>Kiloniella</taxon>
    </lineage>
</organism>